<dbReference type="Pfam" id="PF00884">
    <property type="entry name" value="Sulfatase"/>
    <property type="match status" value="1"/>
</dbReference>
<proteinExistence type="predicted"/>
<dbReference type="Gene3D" id="3.40.720.10">
    <property type="entry name" value="Alkaline Phosphatase, subunit A"/>
    <property type="match status" value="1"/>
</dbReference>
<feature type="transmembrane region" description="Helical" evidence="1">
    <location>
        <begin position="66"/>
        <end position="82"/>
    </location>
</feature>
<accession>A0A4Q7MCE4</accession>
<keyword evidence="1" id="KW-0812">Transmembrane</keyword>
<comment type="caution">
    <text evidence="3">The sequence shown here is derived from an EMBL/GenBank/DDBJ whole genome shotgun (WGS) entry which is preliminary data.</text>
</comment>
<protein>
    <submittedName>
        <fullName evidence="3">Sulfatase-like protein</fullName>
    </submittedName>
</protein>
<feature type="transmembrane region" description="Helical" evidence="1">
    <location>
        <begin position="94"/>
        <end position="115"/>
    </location>
</feature>
<dbReference type="OrthoDB" id="681113at2"/>
<feature type="domain" description="Sulfatase N-terminal" evidence="2">
    <location>
        <begin position="335"/>
        <end position="434"/>
    </location>
</feature>
<dbReference type="EMBL" id="SGXA01000006">
    <property type="protein sequence ID" value="RZS65067.1"/>
    <property type="molecule type" value="Genomic_DNA"/>
</dbReference>
<feature type="transmembrane region" description="Helical" evidence="1">
    <location>
        <begin position="36"/>
        <end position="54"/>
    </location>
</feature>
<sequence>MKTVLSRQPWFVLLLPLFFVFHGFAGNFHYLSIIDVLSLAGMYMGASVLVYLIIRLPLRNNIRAGLFAVFLMAFFFFFGFLFDTLKAYAPYRWMYKYSVLLSAFLVIAIILFIYLLRTKREFGNTAFYLNLLLIFYLLFDMGAILYKGIFDPNANEKITASGAARIPEGKPKPDIYLLLFDEYAGDLSLRQWMNYDNSANSNFLRSRGFFVAKAPFSNYKYTVFSMASMLNMDFISWYIENKKPSREDLVNCGTLVKHSEVTKFLAANGYEIVNNSIFDIDKYPAHINQRFLPVNTRLISEETLIYRLSVDFEWWLRKQPVLKKLLPVETREDEMMNIERAIDFTMKEPSRESGRPKFVYSHFMVPHLPNFFDCTGKRLSYEQSRFSSFLKGHYDQYLNNLQFANNLIRKLVTNIQQQTGNRAVIIVMSDHGLRKPWHPSQPCLENNNMNAIFLPGQQYDGWTDSTTNVNQFRILFNTLFDQQYKLLPDSCIKMGHE</sequence>
<evidence type="ECO:0000313" key="4">
    <source>
        <dbReference type="Proteomes" id="UP000293874"/>
    </source>
</evidence>
<feature type="transmembrane region" description="Helical" evidence="1">
    <location>
        <begin position="127"/>
        <end position="146"/>
    </location>
</feature>
<organism evidence="3 4">
    <name type="scientific">Pseudobacter ginsenosidimutans</name>
    <dbReference type="NCBI Taxonomy" id="661488"/>
    <lineage>
        <taxon>Bacteria</taxon>
        <taxon>Pseudomonadati</taxon>
        <taxon>Bacteroidota</taxon>
        <taxon>Chitinophagia</taxon>
        <taxon>Chitinophagales</taxon>
        <taxon>Chitinophagaceae</taxon>
        <taxon>Pseudobacter</taxon>
    </lineage>
</organism>
<evidence type="ECO:0000313" key="3">
    <source>
        <dbReference type="EMBL" id="RZS65067.1"/>
    </source>
</evidence>
<dbReference type="AlphaFoldDB" id="A0A4Q7MCE4"/>
<dbReference type="SUPFAM" id="SSF53649">
    <property type="entry name" value="Alkaline phosphatase-like"/>
    <property type="match status" value="1"/>
</dbReference>
<dbReference type="RefSeq" id="WP_130544306.1">
    <property type="nucleotide sequence ID" value="NZ_CP042431.1"/>
</dbReference>
<evidence type="ECO:0000256" key="1">
    <source>
        <dbReference type="SAM" id="Phobius"/>
    </source>
</evidence>
<reference evidence="3 4" key="1">
    <citation type="submission" date="2019-02" db="EMBL/GenBank/DDBJ databases">
        <title>Genomic Encyclopedia of Type Strains, Phase IV (KMG-IV): sequencing the most valuable type-strain genomes for metagenomic binning, comparative biology and taxonomic classification.</title>
        <authorList>
            <person name="Goeker M."/>
        </authorList>
    </citation>
    <scope>NUCLEOTIDE SEQUENCE [LARGE SCALE GENOMIC DNA]</scope>
    <source>
        <strain evidence="3 4">DSM 18116</strain>
    </source>
</reference>
<dbReference type="Proteomes" id="UP000293874">
    <property type="component" value="Unassembled WGS sequence"/>
</dbReference>
<keyword evidence="1" id="KW-0472">Membrane</keyword>
<evidence type="ECO:0000259" key="2">
    <source>
        <dbReference type="Pfam" id="PF00884"/>
    </source>
</evidence>
<name>A0A4Q7MCE4_9BACT</name>
<dbReference type="InterPro" id="IPR000917">
    <property type="entry name" value="Sulfatase_N"/>
</dbReference>
<keyword evidence="1" id="KW-1133">Transmembrane helix</keyword>
<dbReference type="InterPro" id="IPR017850">
    <property type="entry name" value="Alkaline_phosphatase_core_sf"/>
</dbReference>
<feature type="transmembrane region" description="Helical" evidence="1">
    <location>
        <begin position="12"/>
        <end position="30"/>
    </location>
</feature>
<gene>
    <name evidence="3" type="ORF">EV199_5821</name>
</gene>
<keyword evidence="4" id="KW-1185">Reference proteome</keyword>